<evidence type="ECO:0000313" key="2">
    <source>
        <dbReference type="EMBL" id="SIR66815.1"/>
    </source>
</evidence>
<dbReference type="EMBL" id="FTNO01000003">
    <property type="protein sequence ID" value="SIR66815.1"/>
    <property type="molecule type" value="Genomic_DNA"/>
</dbReference>
<dbReference type="InterPro" id="IPR027417">
    <property type="entry name" value="P-loop_NTPase"/>
</dbReference>
<gene>
    <name evidence="2" type="ORF">SAMN05421858_3238</name>
</gene>
<accession>A0A1N7CTM6</accession>
<name>A0A1N7CTM6_9EURY</name>
<dbReference type="Proteomes" id="UP000186914">
    <property type="component" value="Unassembled WGS sequence"/>
</dbReference>
<dbReference type="InterPro" id="IPR050678">
    <property type="entry name" value="DNA_Partitioning_ATPase"/>
</dbReference>
<dbReference type="Pfam" id="PF13614">
    <property type="entry name" value="AAA_31"/>
    <property type="match status" value="1"/>
</dbReference>
<proteinExistence type="predicted"/>
<sequence>MTTKIAVSNQKGGAGKTTTSINVAGALNQLGYNVLLIDLDPQGHATEGVGLEDEYDEDVINFYDVLPDLDVIDETAQLIYEHSEMDVIPSHQNMINIEDALAGVPNRENRLSMALDNLDEYEYIVIDCPPNLGVLTDNALLACENVLIPAQAKTTSIRALELLFKQINALEAAFGTEIQEVGLVANEVGTDNEADEMMEWFEEVFEERAPVWEIRKRVALQRAWNTGVSIFEHEEDCDMEKVYLQIAESLEGIDGER</sequence>
<keyword evidence="3" id="KW-1185">Reference proteome</keyword>
<dbReference type="Gene3D" id="3.40.50.300">
    <property type="entry name" value="P-loop containing nucleotide triphosphate hydrolases"/>
    <property type="match status" value="1"/>
</dbReference>
<dbReference type="InterPro" id="IPR025669">
    <property type="entry name" value="AAA_dom"/>
</dbReference>
<feature type="domain" description="AAA" evidence="1">
    <location>
        <begin position="3"/>
        <end position="176"/>
    </location>
</feature>
<organism evidence="2 3">
    <name type="scientific">Haladaptatus litoreus</name>
    <dbReference type="NCBI Taxonomy" id="553468"/>
    <lineage>
        <taxon>Archaea</taxon>
        <taxon>Methanobacteriati</taxon>
        <taxon>Methanobacteriota</taxon>
        <taxon>Stenosarchaea group</taxon>
        <taxon>Halobacteria</taxon>
        <taxon>Halobacteriales</taxon>
        <taxon>Haladaptataceae</taxon>
        <taxon>Haladaptatus</taxon>
    </lineage>
</organism>
<dbReference type="CDD" id="cd02042">
    <property type="entry name" value="ParAB_family"/>
    <property type="match status" value="1"/>
</dbReference>
<reference evidence="3" key="1">
    <citation type="submission" date="2017-01" db="EMBL/GenBank/DDBJ databases">
        <authorList>
            <person name="Varghese N."/>
            <person name="Submissions S."/>
        </authorList>
    </citation>
    <scope>NUCLEOTIDE SEQUENCE [LARGE SCALE GENOMIC DNA]</scope>
    <source>
        <strain evidence="3">CGMCC 1.7737</strain>
    </source>
</reference>
<dbReference type="PANTHER" id="PTHR13696:SF99">
    <property type="entry name" value="COBYRINIC ACID AC-DIAMIDE SYNTHASE"/>
    <property type="match status" value="1"/>
</dbReference>
<dbReference type="RefSeq" id="WP_076431175.1">
    <property type="nucleotide sequence ID" value="NZ_FTNO01000003.1"/>
</dbReference>
<dbReference type="AlphaFoldDB" id="A0A1N7CTM6"/>
<dbReference type="OrthoDB" id="36110at2157"/>
<dbReference type="PANTHER" id="PTHR13696">
    <property type="entry name" value="P-LOOP CONTAINING NUCLEOSIDE TRIPHOSPHATE HYDROLASE"/>
    <property type="match status" value="1"/>
</dbReference>
<evidence type="ECO:0000259" key="1">
    <source>
        <dbReference type="Pfam" id="PF13614"/>
    </source>
</evidence>
<dbReference type="PIRSF" id="PIRSF009320">
    <property type="entry name" value="Nuc_binding_HP_1000"/>
    <property type="match status" value="1"/>
</dbReference>
<dbReference type="SUPFAM" id="SSF52540">
    <property type="entry name" value="P-loop containing nucleoside triphosphate hydrolases"/>
    <property type="match status" value="1"/>
</dbReference>
<protein>
    <submittedName>
        <fullName evidence="2">Chromosome partitioning protein</fullName>
    </submittedName>
</protein>
<evidence type="ECO:0000313" key="3">
    <source>
        <dbReference type="Proteomes" id="UP000186914"/>
    </source>
</evidence>